<dbReference type="GeneID" id="85197366"/>
<sequence>MTDENKIVITLTENANGTIDAVYDGTATADFLIKISHALSVVKCDILKRGLLAKEKDDEATQ</sequence>
<accession>A0AA96VI55</accession>
<protein>
    <submittedName>
        <fullName evidence="1">Uncharacterized protein</fullName>
    </submittedName>
</protein>
<evidence type="ECO:0000313" key="1">
    <source>
        <dbReference type="EMBL" id="WNY28696.1"/>
    </source>
</evidence>
<dbReference type="Proteomes" id="UP001302662">
    <property type="component" value="Chromosome"/>
</dbReference>
<dbReference type="EMBL" id="CP131062">
    <property type="protein sequence ID" value="WNY28696.1"/>
    <property type="molecule type" value="Genomic_DNA"/>
</dbReference>
<reference evidence="1 2" key="1">
    <citation type="submission" date="2023-07" db="EMBL/GenBank/DDBJ databases">
        <title>Closed genome sequence of Methanimicrococcus sp. Es2.</title>
        <authorList>
            <person name="Protasov E."/>
            <person name="Platt K."/>
            <person name="Reeh H."/>
            <person name="Poehlein A."/>
            <person name="Daniel R."/>
            <person name="Brune A."/>
        </authorList>
    </citation>
    <scope>NUCLEOTIDE SEQUENCE [LARGE SCALE GENOMIC DNA]</scope>
    <source>
        <strain evidence="1 2">Es2</strain>
    </source>
</reference>
<name>A0AA96VI55_9EURY</name>
<dbReference type="KEGG" id="mees:MmiEs2_08990"/>
<dbReference type="AlphaFoldDB" id="A0AA96VI55"/>
<evidence type="ECO:0000313" key="2">
    <source>
        <dbReference type="Proteomes" id="UP001302662"/>
    </source>
</evidence>
<gene>
    <name evidence="1" type="ORF">MmiEs2_08990</name>
</gene>
<organism evidence="1 2">
    <name type="scientific">Methanimicrococcus stummii</name>
    <dbReference type="NCBI Taxonomy" id="3028294"/>
    <lineage>
        <taxon>Archaea</taxon>
        <taxon>Methanobacteriati</taxon>
        <taxon>Methanobacteriota</taxon>
        <taxon>Stenosarchaea group</taxon>
        <taxon>Methanomicrobia</taxon>
        <taxon>Methanosarcinales</taxon>
        <taxon>Methanosarcinaceae</taxon>
        <taxon>Methanimicrococcus</taxon>
    </lineage>
</organism>
<keyword evidence="2" id="KW-1185">Reference proteome</keyword>
<proteinExistence type="predicted"/>
<dbReference type="RefSeq" id="WP_316558705.1">
    <property type="nucleotide sequence ID" value="NZ_CP131062.1"/>
</dbReference>